<accession>A0A813ITS2</accession>
<protein>
    <submittedName>
        <fullName evidence="2">Uncharacterized protein</fullName>
    </submittedName>
</protein>
<organism evidence="2 3">
    <name type="scientific">Polarella glacialis</name>
    <name type="common">Dinoflagellate</name>
    <dbReference type="NCBI Taxonomy" id="89957"/>
    <lineage>
        <taxon>Eukaryota</taxon>
        <taxon>Sar</taxon>
        <taxon>Alveolata</taxon>
        <taxon>Dinophyceae</taxon>
        <taxon>Suessiales</taxon>
        <taxon>Suessiaceae</taxon>
        <taxon>Polarella</taxon>
    </lineage>
</organism>
<dbReference type="EMBL" id="CAJNNW010013607">
    <property type="protein sequence ID" value="CAE8655573.1"/>
    <property type="molecule type" value="Genomic_DNA"/>
</dbReference>
<sequence>VGGRYRVIGSPVLRATIELEGEAVCELPAGGDEEVLVLEVGLVICEGEPRLRARVRTDAGFLGWLTIELPGSGPLLEPLNLYSKEAVVQNSWPFPVPAALVRRCRSRIQPSLNMRCRTTSSLSLTSNGSRVTVSGATEKMWEVGGKYRALGKLQLEQDVTAFSKPIGSLKAGKLVLVEEVVQENITSMRLRVKAETGRLAGRSGWVSGLDSQAEFTLDLRNHLEFENLMRSCHSPSQSSSSSPTRDPVSEEPTRDPVPE</sequence>
<evidence type="ECO:0000256" key="1">
    <source>
        <dbReference type="SAM" id="MobiDB-lite"/>
    </source>
</evidence>
<evidence type="ECO:0000313" key="3">
    <source>
        <dbReference type="Proteomes" id="UP000626109"/>
    </source>
</evidence>
<feature type="region of interest" description="Disordered" evidence="1">
    <location>
        <begin position="231"/>
        <end position="259"/>
    </location>
</feature>
<comment type="caution">
    <text evidence="2">The sequence shown here is derived from an EMBL/GenBank/DDBJ whole genome shotgun (WGS) entry which is preliminary data.</text>
</comment>
<name>A0A813ITS2_POLGL</name>
<proteinExistence type="predicted"/>
<feature type="compositionally biased region" description="Low complexity" evidence="1">
    <location>
        <begin position="231"/>
        <end position="246"/>
    </location>
</feature>
<feature type="non-terminal residue" evidence="2">
    <location>
        <position position="259"/>
    </location>
</feature>
<dbReference type="AlphaFoldDB" id="A0A813ITS2"/>
<feature type="non-terminal residue" evidence="2">
    <location>
        <position position="1"/>
    </location>
</feature>
<reference evidence="2" key="1">
    <citation type="submission" date="2021-02" db="EMBL/GenBank/DDBJ databases">
        <authorList>
            <person name="Dougan E. K."/>
            <person name="Rhodes N."/>
            <person name="Thang M."/>
            <person name="Chan C."/>
        </authorList>
    </citation>
    <scope>NUCLEOTIDE SEQUENCE</scope>
</reference>
<evidence type="ECO:0000313" key="2">
    <source>
        <dbReference type="EMBL" id="CAE8655573.1"/>
    </source>
</evidence>
<feature type="compositionally biased region" description="Basic and acidic residues" evidence="1">
    <location>
        <begin position="247"/>
        <end position="259"/>
    </location>
</feature>
<gene>
    <name evidence="2" type="ORF">PGLA2088_LOCUS11673</name>
</gene>
<dbReference type="Proteomes" id="UP000626109">
    <property type="component" value="Unassembled WGS sequence"/>
</dbReference>